<dbReference type="Gene3D" id="3.40.50.300">
    <property type="entry name" value="P-loop containing nucleotide triphosphate hydrolases"/>
    <property type="match status" value="1"/>
</dbReference>
<dbReference type="GO" id="GO:0005886">
    <property type="term" value="C:plasma membrane"/>
    <property type="evidence" value="ECO:0007669"/>
    <property type="project" value="UniProtKB-SubCell"/>
</dbReference>
<organism evidence="9 10">
    <name type="scientific">Aquicoccus porphyridii</name>
    <dbReference type="NCBI Taxonomy" id="1852029"/>
    <lineage>
        <taxon>Bacteria</taxon>
        <taxon>Pseudomonadati</taxon>
        <taxon>Pseudomonadota</taxon>
        <taxon>Alphaproteobacteria</taxon>
        <taxon>Rhodobacterales</taxon>
        <taxon>Paracoccaceae</taxon>
        <taxon>Aquicoccus</taxon>
    </lineage>
</organism>
<evidence type="ECO:0000256" key="3">
    <source>
        <dbReference type="ARBA" id="ARBA00022475"/>
    </source>
</evidence>
<accession>A0A5A9YXN2</accession>
<dbReference type="RefSeq" id="WP_111369364.1">
    <property type="nucleotide sequence ID" value="NZ_VINQ01000031.1"/>
</dbReference>
<protein>
    <submittedName>
        <fullName evidence="9">Type VI secretion protein</fullName>
    </submittedName>
</protein>
<feature type="compositionally biased region" description="Basic residues" evidence="7">
    <location>
        <begin position="623"/>
        <end position="632"/>
    </location>
</feature>
<dbReference type="InterPro" id="IPR003688">
    <property type="entry name" value="TraG/VirD4"/>
</dbReference>
<keyword evidence="10" id="KW-1185">Reference proteome</keyword>
<evidence type="ECO:0000256" key="1">
    <source>
        <dbReference type="ARBA" id="ARBA00004651"/>
    </source>
</evidence>
<evidence type="ECO:0000256" key="6">
    <source>
        <dbReference type="ARBA" id="ARBA00023136"/>
    </source>
</evidence>
<dbReference type="CDD" id="cd01127">
    <property type="entry name" value="TrwB_TraG_TraD_VirD4"/>
    <property type="match status" value="2"/>
</dbReference>
<sequence>MLHAMESRWRYPIAILLGLGVGTWIGAAIATLYLMARFGEDLGGFDIFELWLLNLSDPRIKANPAVEHTAWLITALPALLLAATGATSVHRGSLTDYDDAHFQSRPELRRNRMSASLSQNGFLFGKLGSPASRAPFVSATPDRFPHAMMIAPTGRGKGVGFVLPNLLHFQGSAVILDVKGENFEKTSIHRQKALNNQVWYFSPYDYVQPEGKNGPVLTRTHRFNPLQRIADLPSPEQQYTAVNTMADLFLIVESVNAQSFFQAGRSLFVASCLYAIETGKPTIGEALRIMTGGGNKKEFYKRAAMQTANPVVAEIFLSMADEVDKILDSYVSVIRGAGLELWLDPAVDRATQASDFDFGTFRREPQSLYIVVQPEHLKTLAPLIRLLFADAIACLQRAHPGPDEPHPVMFLMDEFDQLGKQPLVLQSIKTIRSYGGRLFIISQSIPGLEGIYGETDRRALQAGAGVQIYMTPQDDRTADVLSAALGKRTIVGKTRSQATVRKLSESANISRRSEERALVSPAELLRFPLDKVLVLPEGQYPIKADHIRYYADRHFAGIDKARQGHALPYPPAAAPVSSRPKKITLEQPEPAAPAAISMGDKDFETAVQAYAGALRGFSEAAKTRPKKTRSGSRKTSSGLAEPKLPKTR</sequence>
<name>A0A5A9YXN2_9RHOB</name>
<evidence type="ECO:0000256" key="8">
    <source>
        <dbReference type="SAM" id="Phobius"/>
    </source>
</evidence>
<comment type="similarity">
    <text evidence="2">Belongs to the VirD4/TraG family.</text>
</comment>
<gene>
    <name evidence="9" type="ORF">FLO80_20875</name>
</gene>
<keyword evidence="5 8" id="KW-1133">Transmembrane helix</keyword>
<dbReference type="InterPro" id="IPR027417">
    <property type="entry name" value="P-loop_NTPase"/>
</dbReference>
<dbReference type="EMBL" id="VINQ01000031">
    <property type="protein sequence ID" value="KAA0909589.1"/>
    <property type="molecule type" value="Genomic_DNA"/>
</dbReference>
<evidence type="ECO:0000313" key="9">
    <source>
        <dbReference type="EMBL" id="KAA0909589.1"/>
    </source>
</evidence>
<feature type="region of interest" description="Disordered" evidence="7">
    <location>
        <begin position="618"/>
        <end position="648"/>
    </location>
</feature>
<evidence type="ECO:0000256" key="2">
    <source>
        <dbReference type="ARBA" id="ARBA00008806"/>
    </source>
</evidence>
<keyword evidence="3" id="KW-1003">Cell membrane</keyword>
<dbReference type="SUPFAM" id="SSF52540">
    <property type="entry name" value="P-loop containing nucleoside triphosphate hydrolases"/>
    <property type="match status" value="1"/>
</dbReference>
<reference evidence="9 10" key="1">
    <citation type="submission" date="2019-07" db="EMBL/GenBank/DDBJ databases">
        <title>Aquicoccus porphyridii gen. nov., sp. nov., isolated from a small marine red alga, Porphyridium marinum.</title>
        <authorList>
            <person name="Liu L."/>
        </authorList>
    </citation>
    <scope>NUCLEOTIDE SEQUENCE [LARGE SCALE GENOMIC DNA]</scope>
    <source>
        <strain evidence="9 10">L1 8-17</strain>
    </source>
</reference>
<proteinExistence type="inferred from homology"/>
<evidence type="ECO:0000256" key="5">
    <source>
        <dbReference type="ARBA" id="ARBA00022989"/>
    </source>
</evidence>
<dbReference type="PANTHER" id="PTHR37937:SF1">
    <property type="entry name" value="CONJUGATIVE TRANSFER: DNA TRANSPORT"/>
    <property type="match status" value="1"/>
</dbReference>
<evidence type="ECO:0000256" key="4">
    <source>
        <dbReference type="ARBA" id="ARBA00022692"/>
    </source>
</evidence>
<keyword evidence="4 8" id="KW-0812">Transmembrane</keyword>
<dbReference type="Proteomes" id="UP000325291">
    <property type="component" value="Unassembled WGS sequence"/>
</dbReference>
<keyword evidence="6 8" id="KW-0472">Membrane</keyword>
<comment type="caution">
    <text evidence="9">The sequence shown here is derived from an EMBL/GenBank/DDBJ whole genome shotgun (WGS) entry which is preliminary data.</text>
</comment>
<comment type="subcellular location">
    <subcellularLocation>
        <location evidence="1">Cell membrane</location>
        <topology evidence="1">Multi-pass membrane protein</topology>
    </subcellularLocation>
</comment>
<dbReference type="InterPro" id="IPR051539">
    <property type="entry name" value="T4SS-coupling_protein"/>
</dbReference>
<dbReference type="AlphaFoldDB" id="A0A5A9YXN2"/>
<evidence type="ECO:0000313" key="10">
    <source>
        <dbReference type="Proteomes" id="UP000325291"/>
    </source>
</evidence>
<feature type="transmembrane region" description="Helical" evidence="8">
    <location>
        <begin position="12"/>
        <end position="36"/>
    </location>
</feature>
<dbReference type="Pfam" id="PF02534">
    <property type="entry name" value="T4SS-DNA_transf"/>
    <property type="match status" value="1"/>
</dbReference>
<evidence type="ECO:0000256" key="7">
    <source>
        <dbReference type="SAM" id="MobiDB-lite"/>
    </source>
</evidence>
<dbReference type="PANTHER" id="PTHR37937">
    <property type="entry name" value="CONJUGATIVE TRANSFER: DNA TRANSPORT"/>
    <property type="match status" value="1"/>
</dbReference>